<dbReference type="SUPFAM" id="SSF51126">
    <property type="entry name" value="Pectin lyase-like"/>
    <property type="match status" value="1"/>
</dbReference>
<feature type="domain" description="Ricin B lectin" evidence="11">
    <location>
        <begin position="10"/>
        <end position="140"/>
    </location>
</feature>
<organism evidence="12 13">
    <name type="scientific">Streptomyces himalayensis subsp. aureolus</name>
    <dbReference type="NCBI Taxonomy" id="2758039"/>
    <lineage>
        <taxon>Bacteria</taxon>
        <taxon>Bacillati</taxon>
        <taxon>Actinomycetota</taxon>
        <taxon>Actinomycetes</taxon>
        <taxon>Kitasatosporales</taxon>
        <taxon>Streptomycetaceae</taxon>
        <taxon>Streptomyces</taxon>
        <taxon>Streptomyces himalayensis</taxon>
    </lineage>
</organism>
<dbReference type="PANTHER" id="PTHR33407">
    <property type="entry name" value="PECTATE LYASE F-RELATED"/>
    <property type="match status" value="1"/>
</dbReference>
<evidence type="ECO:0000259" key="11">
    <source>
        <dbReference type="SMART" id="SM00458"/>
    </source>
</evidence>
<feature type="compositionally biased region" description="Low complexity" evidence="10">
    <location>
        <begin position="145"/>
        <end position="196"/>
    </location>
</feature>
<sequence>MSASASGPGAGTYRLVNAADDGCLEVPSGATASGVQLGTAACDDGAAGQIWQLTVSGDGFTVKAAHSGLCAGVKGASTSAGKAVQQQTCNGGASQVWKPARAGDAYHLVNAASDKCLNTGAGLAKQNSCDNAISKSWTLKTTTGASPSASPTSSASPSASASASKSASASASPSASRTASASASATASKTSTAAPSDTALGAWPTPTAQKAVTATIEVSGTYDGGVKRFYGSGDLGSSGQAEDQGPIFELADGATLKNVVLGAPAADGVHCLGSCTLQNVWWEDVGEDAATFKGKSPSATYLVVGGGARKADDKVLQHNGAGTLTIKNFQVEDFGKLYRSCGNCSTQYQRHVVISNVKVTSPGGVVVGINANYGDTAILSGVTIVGDSSKEINVCERFKGNNSGDEPSGLGSGPDGTHCRYSASGVTYK</sequence>
<dbReference type="GO" id="GO:0045490">
    <property type="term" value="P:pectin catabolic process"/>
    <property type="evidence" value="ECO:0007669"/>
    <property type="project" value="TreeGrafter"/>
</dbReference>
<evidence type="ECO:0000256" key="3">
    <source>
        <dbReference type="ARBA" id="ARBA00004613"/>
    </source>
</evidence>
<name>A0A7W2HGD4_9ACTN</name>
<dbReference type="AlphaFoldDB" id="A0A7W2HGD4"/>
<evidence type="ECO:0000256" key="9">
    <source>
        <dbReference type="ARBA" id="ARBA00023239"/>
    </source>
</evidence>
<dbReference type="Gene3D" id="2.160.20.10">
    <property type="entry name" value="Single-stranded right-handed beta-helix, Pectin lyase-like"/>
    <property type="match status" value="1"/>
</dbReference>
<comment type="catalytic activity">
    <reaction evidence="1">
        <text>Eliminative cleavage of (1-&gt;4)-alpha-D-galacturonan to give oligosaccharides with 4-deoxy-alpha-D-galact-4-enuronosyl groups at their non-reducing ends.</text>
        <dbReference type="EC" id="4.2.2.2"/>
    </reaction>
</comment>
<keyword evidence="9 12" id="KW-0456">Lyase</keyword>
<dbReference type="PANTHER" id="PTHR33407:SF9">
    <property type="entry name" value="PECTATE LYASE F-RELATED"/>
    <property type="match status" value="1"/>
</dbReference>
<keyword evidence="7" id="KW-0732">Signal</keyword>
<evidence type="ECO:0000256" key="7">
    <source>
        <dbReference type="ARBA" id="ARBA00022729"/>
    </source>
</evidence>
<dbReference type="InterPro" id="IPR000772">
    <property type="entry name" value="Ricin_B_lectin"/>
</dbReference>
<dbReference type="Pfam" id="PF03211">
    <property type="entry name" value="Pectate_lyase"/>
    <property type="match status" value="1"/>
</dbReference>
<evidence type="ECO:0000256" key="1">
    <source>
        <dbReference type="ARBA" id="ARBA00000695"/>
    </source>
</evidence>
<dbReference type="GO" id="GO:0030570">
    <property type="term" value="F:pectate lyase activity"/>
    <property type="evidence" value="ECO:0007669"/>
    <property type="project" value="UniProtKB-EC"/>
</dbReference>
<reference evidence="12 13" key="1">
    <citation type="submission" date="2020-07" db="EMBL/GenBank/DDBJ databases">
        <title>Streptomyces isolated from Indian soil.</title>
        <authorList>
            <person name="Mandal S."/>
            <person name="Maiti P.K."/>
        </authorList>
    </citation>
    <scope>NUCLEOTIDE SEQUENCE [LARGE SCALE GENOMIC DNA]</scope>
    <source>
        <strain evidence="12 13">PSKA54</strain>
    </source>
</reference>
<evidence type="ECO:0000256" key="10">
    <source>
        <dbReference type="SAM" id="MobiDB-lite"/>
    </source>
</evidence>
<dbReference type="Proteomes" id="UP000586976">
    <property type="component" value="Unassembled WGS sequence"/>
</dbReference>
<keyword evidence="6" id="KW-0964">Secreted</keyword>
<keyword evidence="8" id="KW-0106">Calcium</keyword>
<evidence type="ECO:0000256" key="6">
    <source>
        <dbReference type="ARBA" id="ARBA00022525"/>
    </source>
</evidence>
<dbReference type="InterPro" id="IPR035992">
    <property type="entry name" value="Ricin_B-like_lectins"/>
</dbReference>
<dbReference type="Pfam" id="PF14200">
    <property type="entry name" value="RicinB_lectin_2"/>
    <property type="match status" value="1"/>
</dbReference>
<comment type="subcellular location">
    <subcellularLocation>
        <location evidence="3">Secreted</location>
    </subcellularLocation>
</comment>
<dbReference type="Gene3D" id="2.80.10.50">
    <property type="match status" value="2"/>
</dbReference>
<evidence type="ECO:0000256" key="4">
    <source>
        <dbReference type="ARBA" id="ARBA00006463"/>
    </source>
</evidence>
<evidence type="ECO:0000256" key="8">
    <source>
        <dbReference type="ARBA" id="ARBA00022837"/>
    </source>
</evidence>
<feature type="region of interest" description="Disordered" evidence="10">
    <location>
        <begin position="141"/>
        <end position="203"/>
    </location>
</feature>
<evidence type="ECO:0000256" key="2">
    <source>
        <dbReference type="ARBA" id="ARBA00001913"/>
    </source>
</evidence>
<comment type="caution">
    <text evidence="12">The sequence shown here is derived from an EMBL/GenBank/DDBJ whole genome shotgun (WGS) entry which is preliminary data.</text>
</comment>
<evidence type="ECO:0000313" key="13">
    <source>
        <dbReference type="Proteomes" id="UP000586976"/>
    </source>
</evidence>
<comment type="similarity">
    <text evidence="4">Belongs to the polysaccharide lyase 3 family.</text>
</comment>
<dbReference type="InterPro" id="IPR011050">
    <property type="entry name" value="Pectin_lyase_fold/virulence"/>
</dbReference>
<dbReference type="InterPro" id="IPR012334">
    <property type="entry name" value="Pectin_lyas_fold"/>
</dbReference>
<dbReference type="SMART" id="SM00458">
    <property type="entry name" value="RICIN"/>
    <property type="match status" value="1"/>
</dbReference>
<dbReference type="EMBL" id="JACEQY010000015">
    <property type="protein sequence ID" value="MBA4862860.1"/>
    <property type="molecule type" value="Genomic_DNA"/>
</dbReference>
<evidence type="ECO:0000313" key="12">
    <source>
        <dbReference type="EMBL" id="MBA4862860.1"/>
    </source>
</evidence>
<dbReference type="GO" id="GO:0005576">
    <property type="term" value="C:extracellular region"/>
    <property type="evidence" value="ECO:0007669"/>
    <property type="project" value="UniProtKB-SubCell"/>
</dbReference>
<evidence type="ECO:0000256" key="5">
    <source>
        <dbReference type="ARBA" id="ARBA00012272"/>
    </source>
</evidence>
<dbReference type="SUPFAM" id="SSF50370">
    <property type="entry name" value="Ricin B-like lectins"/>
    <property type="match status" value="1"/>
</dbReference>
<accession>A0A7W2HGD4</accession>
<dbReference type="CDD" id="cd00161">
    <property type="entry name" value="beta-trefoil_Ricin-like"/>
    <property type="match status" value="1"/>
</dbReference>
<dbReference type="InterPro" id="IPR004898">
    <property type="entry name" value="Pectate_lyase_PlyH/PlyE-like"/>
</dbReference>
<protein>
    <recommendedName>
        <fullName evidence="5">pectate lyase</fullName>
        <ecNumber evidence="5">4.2.2.2</ecNumber>
    </recommendedName>
</protein>
<proteinExistence type="inferred from homology"/>
<dbReference type="PROSITE" id="PS50231">
    <property type="entry name" value="RICIN_B_LECTIN"/>
    <property type="match status" value="1"/>
</dbReference>
<dbReference type="EC" id="4.2.2.2" evidence="5"/>
<comment type="cofactor">
    <cofactor evidence="2">
        <name>Ca(2+)</name>
        <dbReference type="ChEBI" id="CHEBI:29108"/>
    </cofactor>
</comment>
<keyword evidence="13" id="KW-1185">Reference proteome</keyword>
<gene>
    <name evidence="12" type="ORF">H1V43_15940</name>
</gene>